<evidence type="ECO:0000313" key="2">
    <source>
        <dbReference type="EMBL" id="OAQ98702.1"/>
    </source>
</evidence>
<proteinExistence type="predicted"/>
<dbReference type="EMBL" id="LUKN01002686">
    <property type="protein sequence ID" value="OAQ98702.1"/>
    <property type="molecule type" value="Genomic_DNA"/>
</dbReference>
<feature type="region of interest" description="Disordered" evidence="1">
    <location>
        <begin position="107"/>
        <end position="127"/>
    </location>
</feature>
<reference evidence="2 3" key="1">
    <citation type="submission" date="2016-03" db="EMBL/GenBank/DDBJ databases">
        <title>Fine-scale spatial genetic structure of a fungal parasite of coffee scale insects.</title>
        <authorList>
            <person name="Jackson D."/>
            <person name="Zemenick K.A."/>
            <person name="Malloure B."/>
            <person name="Quandt C.A."/>
            <person name="James T.Y."/>
        </authorList>
    </citation>
    <scope>NUCLEOTIDE SEQUENCE [LARGE SCALE GENOMIC DNA]</scope>
    <source>
        <strain evidence="2 3">UM487</strain>
    </source>
</reference>
<evidence type="ECO:0000256" key="1">
    <source>
        <dbReference type="SAM" id="MobiDB-lite"/>
    </source>
</evidence>
<protein>
    <submittedName>
        <fullName evidence="2">Uncharacterized protein</fullName>
    </submittedName>
</protein>
<name>A0A179I8T8_CORDF</name>
<sequence length="127" mass="14227">MVAGLHLGQSCHCRPREARPRKSVKSLLHHANWRAGQQCASWANHEVSGRRTGLDWRVDAATIVRERKVAYTATVGSCSASGVFPQLLAWWYYATPLGQDKRAQFTSEGSLLHSRARGRRRESPRGC</sequence>
<comment type="caution">
    <text evidence="2">The sequence shown here is derived from an EMBL/GenBank/DDBJ whole genome shotgun (WGS) entry which is preliminary data.</text>
</comment>
<dbReference type="AlphaFoldDB" id="A0A179I8T8"/>
<accession>A0A179I8T8</accession>
<keyword evidence="3" id="KW-1185">Reference proteome</keyword>
<dbReference type="Proteomes" id="UP000243081">
    <property type="component" value="Unassembled WGS sequence"/>
</dbReference>
<organism evidence="2 3">
    <name type="scientific">Cordyceps confragosa</name>
    <name type="common">Lecanicillium lecanii</name>
    <dbReference type="NCBI Taxonomy" id="2714763"/>
    <lineage>
        <taxon>Eukaryota</taxon>
        <taxon>Fungi</taxon>
        <taxon>Dikarya</taxon>
        <taxon>Ascomycota</taxon>
        <taxon>Pezizomycotina</taxon>
        <taxon>Sordariomycetes</taxon>
        <taxon>Hypocreomycetidae</taxon>
        <taxon>Hypocreales</taxon>
        <taxon>Cordycipitaceae</taxon>
        <taxon>Akanthomyces</taxon>
    </lineage>
</organism>
<gene>
    <name evidence="2" type="ORF">LLEC1_05833</name>
</gene>
<evidence type="ECO:0000313" key="3">
    <source>
        <dbReference type="Proteomes" id="UP000243081"/>
    </source>
</evidence>